<dbReference type="GO" id="GO:0009052">
    <property type="term" value="P:pentose-phosphate shunt, non-oxidative branch"/>
    <property type="evidence" value="ECO:0007669"/>
    <property type="project" value="InterPro"/>
</dbReference>
<dbReference type="Gene3D" id="3.40.50.1360">
    <property type="match status" value="1"/>
</dbReference>
<evidence type="ECO:0000256" key="5">
    <source>
        <dbReference type="ARBA" id="ARBA00019150"/>
    </source>
</evidence>
<dbReference type="EC" id="5.3.1.6" evidence="4"/>
<comment type="pathway">
    <text evidence="2">Carbohydrate degradation; pentose phosphate pathway; D-ribose 5-phosphate from D-ribulose 5-phosphate (non-oxidative stage): step 1/1.</text>
</comment>
<dbReference type="EMBL" id="SEKV01000006">
    <property type="protein sequence ID" value="TFY69690.1"/>
    <property type="molecule type" value="Genomic_DNA"/>
</dbReference>
<proteinExistence type="inferred from homology"/>
<evidence type="ECO:0000256" key="4">
    <source>
        <dbReference type="ARBA" id="ARBA00011959"/>
    </source>
</evidence>
<dbReference type="UniPathway" id="UPA00115">
    <property type="reaction ID" value="UER00412"/>
</dbReference>
<evidence type="ECO:0000256" key="1">
    <source>
        <dbReference type="ARBA" id="ARBA00001713"/>
    </source>
</evidence>
<dbReference type="STRING" id="34475.A0A4Y9Z6D6"/>
<dbReference type="Pfam" id="PF06026">
    <property type="entry name" value="Rib_5-P_isom_A"/>
    <property type="match status" value="1"/>
</dbReference>
<evidence type="ECO:0000256" key="8">
    <source>
        <dbReference type="ARBA" id="ARBA00032273"/>
    </source>
</evidence>
<dbReference type="Proteomes" id="UP000298390">
    <property type="component" value="Unassembled WGS sequence"/>
</dbReference>
<gene>
    <name evidence="9" type="ORF">EVJ58_g281</name>
</gene>
<evidence type="ECO:0000313" key="10">
    <source>
        <dbReference type="Proteomes" id="UP000298390"/>
    </source>
</evidence>
<organism evidence="9 10">
    <name type="scientific">Rhodofomes roseus</name>
    <dbReference type="NCBI Taxonomy" id="34475"/>
    <lineage>
        <taxon>Eukaryota</taxon>
        <taxon>Fungi</taxon>
        <taxon>Dikarya</taxon>
        <taxon>Basidiomycota</taxon>
        <taxon>Agaricomycotina</taxon>
        <taxon>Agaricomycetes</taxon>
        <taxon>Polyporales</taxon>
        <taxon>Rhodofomes</taxon>
    </lineage>
</organism>
<evidence type="ECO:0000256" key="6">
    <source>
        <dbReference type="ARBA" id="ARBA00023235"/>
    </source>
</evidence>
<dbReference type="SUPFAM" id="SSF100950">
    <property type="entry name" value="NagB/RpiA/CoA transferase-like"/>
    <property type="match status" value="1"/>
</dbReference>
<dbReference type="InterPro" id="IPR037171">
    <property type="entry name" value="NagB/RpiA_transferase-like"/>
</dbReference>
<comment type="similarity">
    <text evidence="3">Belongs to the ribose 5-phosphate isomerase family.</text>
</comment>
<name>A0A4Y9Z6D6_9APHY</name>
<dbReference type="GO" id="GO:0005737">
    <property type="term" value="C:cytoplasm"/>
    <property type="evidence" value="ECO:0007669"/>
    <property type="project" value="TreeGrafter"/>
</dbReference>
<evidence type="ECO:0000313" key="9">
    <source>
        <dbReference type="EMBL" id="TFY69690.1"/>
    </source>
</evidence>
<protein>
    <recommendedName>
        <fullName evidence="5">Ribose-5-phosphate isomerase</fullName>
        <ecNumber evidence="4">5.3.1.6</ecNumber>
    </recommendedName>
    <alternativeName>
        <fullName evidence="8">D-ribose-5-phosphate ketol-isomerase</fullName>
    </alternativeName>
    <alternativeName>
        <fullName evidence="7">Phosphoriboisomerase</fullName>
    </alternativeName>
</protein>
<accession>A0A4Y9Z6D6</accession>
<evidence type="ECO:0000256" key="3">
    <source>
        <dbReference type="ARBA" id="ARBA00008088"/>
    </source>
</evidence>
<keyword evidence="6" id="KW-0413">Isomerase</keyword>
<reference evidence="9 10" key="1">
    <citation type="submission" date="2019-01" db="EMBL/GenBank/DDBJ databases">
        <title>Genome sequencing of the rare red list fungi Fomitopsis rosea.</title>
        <authorList>
            <person name="Buettner E."/>
            <person name="Kellner H."/>
        </authorList>
    </citation>
    <scope>NUCLEOTIDE SEQUENCE [LARGE SCALE GENOMIC DNA]</scope>
    <source>
        <strain evidence="9 10">DSM 105464</strain>
    </source>
</reference>
<comment type="caution">
    <text evidence="9">The sequence shown here is derived from an EMBL/GenBank/DDBJ whole genome shotgun (WGS) entry which is preliminary data.</text>
</comment>
<evidence type="ECO:0000256" key="2">
    <source>
        <dbReference type="ARBA" id="ARBA00004988"/>
    </source>
</evidence>
<dbReference type="AlphaFoldDB" id="A0A4Y9Z6D6"/>
<dbReference type="GO" id="GO:0004751">
    <property type="term" value="F:ribose-5-phosphate isomerase activity"/>
    <property type="evidence" value="ECO:0007669"/>
    <property type="project" value="UniProtKB-EC"/>
</dbReference>
<dbReference type="GO" id="GO:0006014">
    <property type="term" value="P:D-ribose metabolic process"/>
    <property type="evidence" value="ECO:0007669"/>
    <property type="project" value="TreeGrafter"/>
</dbReference>
<dbReference type="PANTHER" id="PTHR11934:SF0">
    <property type="entry name" value="RIBOSE-5-PHOSPHATE ISOMERASE"/>
    <property type="match status" value="1"/>
</dbReference>
<evidence type="ECO:0000256" key="7">
    <source>
        <dbReference type="ARBA" id="ARBA00029734"/>
    </source>
</evidence>
<dbReference type="InterPro" id="IPR004788">
    <property type="entry name" value="Ribose5P_isomerase_type_A"/>
</dbReference>
<comment type="catalytic activity">
    <reaction evidence="1">
        <text>aldehydo-D-ribose 5-phosphate = D-ribulose 5-phosphate</text>
        <dbReference type="Rhea" id="RHEA:14657"/>
        <dbReference type="ChEBI" id="CHEBI:58121"/>
        <dbReference type="ChEBI" id="CHEBI:58273"/>
        <dbReference type="EC" id="5.3.1.6"/>
    </reaction>
</comment>
<sequence length="105" mass="11398">MGKIHPDVVPPPTTVIEASKRLAAWTAVDRHVLPEYKVIGIGSGSTVPYVVERIVSQGLARNKDRVFIPTSFQSKELIVSAQLLLGDVDQYPVIDVTIDGADECV</sequence>
<dbReference type="PANTHER" id="PTHR11934">
    <property type="entry name" value="RIBOSE-5-PHOSPHATE ISOMERASE"/>
    <property type="match status" value="1"/>
</dbReference>